<keyword evidence="3" id="KW-0677">Repeat</keyword>
<dbReference type="GO" id="GO:0005829">
    <property type="term" value="C:cytosol"/>
    <property type="evidence" value="ECO:0007669"/>
    <property type="project" value="TreeGrafter"/>
</dbReference>
<comment type="caution">
    <text evidence="4">The sequence shown here is derived from an EMBL/GenBank/DDBJ whole genome shotgun (WGS) entry which is preliminary data.</text>
</comment>
<dbReference type="InterPro" id="IPR027038">
    <property type="entry name" value="RanGap"/>
</dbReference>
<dbReference type="GO" id="GO:0031267">
    <property type="term" value="F:small GTPase binding"/>
    <property type="evidence" value="ECO:0007669"/>
    <property type="project" value="TreeGrafter"/>
</dbReference>
<sequence>MAKIFSLEGKGLKLDTKEDVEAHIKPLREMDDVVEIRLLGNTLGVEACKVLGEVLETKKSLQIANLADIFTGRLLNEIPQALSSLLTALLTLPKLHTINLNDNAFGLNTQAPLVAFLSSHTPLQHLILNNNGLGPHAGILIADALSALHEKKEEARKTGTEVPYLETVICGRNRLENGSMTAWAKAYSLHTGLKTIKMVQNGIRQEGISHLLTEGLKHTRGIKVLDLQDNTSR</sequence>
<dbReference type="SMART" id="SM00368">
    <property type="entry name" value="LRR_RI"/>
    <property type="match status" value="4"/>
</dbReference>
<name>A0A8H8RW52_9HELO</name>
<dbReference type="Proteomes" id="UP000443090">
    <property type="component" value="Unassembled WGS sequence"/>
</dbReference>
<keyword evidence="1" id="KW-0343">GTPase activation</keyword>
<keyword evidence="5" id="KW-1185">Reference proteome</keyword>
<dbReference type="PANTHER" id="PTHR24113:SF12">
    <property type="entry name" value="RAN GTPASE-ACTIVATING PROTEIN 1"/>
    <property type="match status" value="1"/>
</dbReference>
<evidence type="ECO:0000256" key="1">
    <source>
        <dbReference type="ARBA" id="ARBA00022468"/>
    </source>
</evidence>
<dbReference type="AlphaFoldDB" id="A0A8H8RW52"/>
<protein>
    <submittedName>
        <fullName evidence="4">Ran GTPase-activating protein</fullName>
    </submittedName>
</protein>
<dbReference type="OrthoDB" id="184583at2759"/>
<dbReference type="PANTHER" id="PTHR24113">
    <property type="entry name" value="RAN GTPASE-ACTIVATING PROTEIN 1"/>
    <property type="match status" value="1"/>
</dbReference>
<dbReference type="SUPFAM" id="SSF52047">
    <property type="entry name" value="RNI-like"/>
    <property type="match status" value="1"/>
</dbReference>
<evidence type="ECO:0000313" key="4">
    <source>
        <dbReference type="EMBL" id="TVY41741.1"/>
    </source>
</evidence>
<accession>A0A8H8RW52</accession>
<dbReference type="GO" id="GO:0005634">
    <property type="term" value="C:nucleus"/>
    <property type="evidence" value="ECO:0007669"/>
    <property type="project" value="TreeGrafter"/>
</dbReference>
<evidence type="ECO:0000256" key="2">
    <source>
        <dbReference type="ARBA" id="ARBA00022614"/>
    </source>
</evidence>
<evidence type="ECO:0000256" key="3">
    <source>
        <dbReference type="ARBA" id="ARBA00022737"/>
    </source>
</evidence>
<dbReference type="GO" id="GO:0005096">
    <property type="term" value="F:GTPase activator activity"/>
    <property type="evidence" value="ECO:0007669"/>
    <property type="project" value="UniProtKB-KW"/>
</dbReference>
<reference evidence="4 5" key="1">
    <citation type="submission" date="2018-05" db="EMBL/GenBank/DDBJ databases">
        <title>Genome sequencing and assembly of the regulated plant pathogen Lachnellula willkommii and related sister species for the development of diagnostic species identification markers.</title>
        <authorList>
            <person name="Giroux E."/>
            <person name="Bilodeau G."/>
        </authorList>
    </citation>
    <scope>NUCLEOTIDE SEQUENCE [LARGE SCALE GENOMIC DNA]</scope>
    <source>
        <strain evidence="4 5">CBS 160.35</strain>
    </source>
</reference>
<dbReference type="GO" id="GO:0048471">
    <property type="term" value="C:perinuclear region of cytoplasm"/>
    <property type="evidence" value="ECO:0007669"/>
    <property type="project" value="TreeGrafter"/>
</dbReference>
<proteinExistence type="predicted"/>
<evidence type="ECO:0000313" key="5">
    <source>
        <dbReference type="Proteomes" id="UP000443090"/>
    </source>
</evidence>
<dbReference type="Gene3D" id="3.80.10.10">
    <property type="entry name" value="Ribonuclease Inhibitor"/>
    <property type="match status" value="1"/>
</dbReference>
<gene>
    <name evidence="4" type="primary">rna1</name>
    <name evidence="4" type="ORF">LOCC1_G004336</name>
</gene>
<dbReference type="GO" id="GO:0006913">
    <property type="term" value="P:nucleocytoplasmic transport"/>
    <property type="evidence" value="ECO:0007669"/>
    <property type="project" value="TreeGrafter"/>
</dbReference>
<dbReference type="InterPro" id="IPR032675">
    <property type="entry name" value="LRR_dom_sf"/>
</dbReference>
<organism evidence="4 5">
    <name type="scientific">Lachnellula occidentalis</name>
    <dbReference type="NCBI Taxonomy" id="215460"/>
    <lineage>
        <taxon>Eukaryota</taxon>
        <taxon>Fungi</taxon>
        <taxon>Dikarya</taxon>
        <taxon>Ascomycota</taxon>
        <taxon>Pezizomycotina</taxon>
        <taxon>Leotiomycetes</taxon>
        <taxon>Helotiales</taxon>
        <taxon>Lachnaceae</taxon>
        <taxon>Lachnellula</taxon>
    </lineage>
</organism>
<dbReference type="EMBL" id="QGMI01000373">
    <property type="protein sequence ID" value="TVY41741.1"/>
    <property type="molecule type" value="Genomic_DNA"/>
</dbReference>
<keyword evidence="2" id="KW-0433">Leucine-rich repeat</keyword>